<evidence type="ECO:0000256" key="2">
    <source>
        <dbReference type="ARBA" id="ARBA00022741"/>
    </source>
</evidence>
<dbReference type="Pfam" id="PF13535">
    <property type="entry name" value="ATP-grasp_4"/>
    <property type="match status" value="1"/>
</dbReference>
<dbReference type="Proteomes" id="UP001499990">
    <property type="component" value="Unassembled WGS sequence"/>
</dbReference>
<evidence type="ECO:0000256" key="3">
    <source>
        <dbReference type="ARBA" id="ARBA00022840"/>
    </source>
</evidence>
<reference evidence="7" key="1">
    <citation type="journal article" date="2019" name="Int. J. Syst. Evol. Microbiol.">
        <title>The Global Catalogue of Microorganisms (GCM) 10K type strain sequencing project: providing services to taxonomists for standard genome sequencing and annotation.</title>
        <authorList>
            <consortium name="The Broad Institute Genomics Platform"/>
            <consortium name="The Broad Institute Genome Sequencing Center for Infectious Disease"/>
            <person name="Wu L."/>
            <person name="Ma J."/>
        </authorList>
    </citation>
    <scope>NUCLEOTIDE SEQUENCE [LARGE SCALE GENOMIC DNA]</scope>
    <source>
        <strain evidence="7">JCM 9651</strain>
    </source>
</reference>
<dbReference type="EMBL" id="BAAAYL010000001">
    <property type="protein sequence ID" value="GAA3379470.1"/>
    <property type="molecule type" value="Genomic_DNA"/>
</dbReference>
<keyword evidence="1" id="KW-0436">Ligase</keyword>
<dbReference type="Gene3D" id="3.30.470.20">
    <property type="entry name" value="ATP-grasp fold, B domain"/>
    <property type="match status" value="1"/>
</dbReference>
<dbReference type="SUPFAM" id="SSF56059">
    <property type="entry name" value="Glutathione synthetase ATP-binding domain-like"/>
    <property type="match status" value="1"/>
</dbReference>
<evidence type="ECO:0000256" key="4">
    <source>
        <dbReference type="PROSITE-ProRule" id="PRU00409"/>
    </source>
</evidence>
<dbReference type="InterPro" id="IPR052032">
    <property type="entry name" value="ATP-dep_AA_Ligase"/>
</dbReference>
<dbReference type="PANTHER" id="PTHR43585:SF2">
    <property type="entry name" value="ATP-GRASP ENZYME FSQD"/>
    <property type="match status" value="1"/>
</dbReference>
<proteinExistence type="predicted"/>
<comment type="caution">
    <text evidence="6">The sequence shown here is derived from an EMBL/GenBank/DDBJ whole genome shotgun (WGS) entry which is preliminary data.</text>
</comment>
<keyword evidence="7" id="KW-1185">Reference proteome</keyword>
<dbReference type="PANTHER" id="PTHR43585">
    <property type="entry name" value="FUMIPYRROLE BIOSYNTHESIS PROTEIN C"/>
    <property type="match status" value="1"/>
</dbReference>
<evidence type="ECO:0000259" key="5">
    <source>
        <dbReference type="PROSITE" id="PS50975"/>
    </source>
</evidence>
<evidence type="ECO:0000313" key="6">
    <source>
        <dbReference type="EMBL" id="GAA3379470.1"/>
    </source>
</evidence>
<accession>A0ABP6SKU2</accession>
<dbReference type="RefSeq" id="WP_345044041.1">
    <property type="nucleotide sequence ID" value="NZ_BAAAYL010000001.1"/>
</dbReference>
<evidence type="ECO:0000313" key="7">
    <source>
        <dbReference type="Proteomes" id="UP001499990"/>
    </source>
</evidence>
<keyword evidence="3 4" id="KW-0067">ATP-binding</keyword>
<evidence type="ECO:0000256" key="1">
    <source>
        <dbReference type="ARBA" id="ARBA00022598"/>
    </source>
</evidence>
<protein>
    <recommendedName>
        <fullName evidence="5">ATP-grasp domain-containing protein</fullName>
    </recommendedName>
</protein>
<keyword evidence="2 4" id="KW-0547">Nucleotide-binding</keyword>
<gene>
    <name evidence="6" type="ORF">GCM10020367_63130</name>
</gene>
<name>A0ABP6SKU2_9ACTN</name>
<sequence>MAPKLAVVLDFGSVTPMDIILEADSSIDLVWVCDTSLPYIIDSMPLLREVGTVVERNESVSVEQTAETLRTLGVDGIITFSDSQIGTAASIAALLRLRYHAGQAPAVLTDKYLQRAGMSAGGVDSLQFAKISTIEDVASASSLVGLPAVLKPTHGSASRNAYLVEDEAALLRAAERSWMEGEQVLILEEWLRGDPAIAGKAWGDYVSVESLVVDGTIKHLGVTGKPPLAEPFRETGAFFPSTLSTEAQVGVLELVTKALRSLSVEHGVCHTEVKLTPTGPRIIEVNGRLGGYVNDIYFRSAGVRLLRIAMLAALGQVDEVEAELKPWPSCQVAYQFCVAPPTWAHRVGWIGGVSQTNGFPGVQRVEVRRPAGATVDWRDGTGSAVAVVHGLTQDHDLLHLTKSFIDDSLVAEYVGLNFPS</sequence>
<organism evidence="6 7">
    <name type="scientific">Streptomyces sannanensis</name>
    <dbReference type="NCBI Taxonomy" id="285536"/>
    <lineage>
        <taxon>Bacteria</taxon>
        <taxon>Bacillati</taxon>
        <taxon>Actinomycetota</taxon>
        <taxon>Actinomycetes</taxon>
        <taxon>Kitasatosporales</taxon>
        <taxon>Streptomycetaceae</taxon>
        <taxon>Streptomyces</taxon>
    </lineage>
</organism>
<dbReference type="InterPro" id="IPR011761">
    <property type="entry name" value="ATP-grasp"/>
</dbReference>
<feature type="domain" description="ATP-grasp" evidence="5">
    <location>
        <begin position="115"/>
        <end position="314"/>
    </location>
</feature>
<dbReference type="PROSITE" id="PS50975">
    <property type="entry name" value="ATP_GRASP"/>
    <property type="match status" value="1"/>
</dbReference>